<dbReference type="EMBL" id="JASMQC010000002">
    <property type="protein sequence ID" value="KAK1947591.1"/>
    <property type="molecule type" value="Genomic_DNA"/>
</dbReference>
<dbReference type="Proteomes" id="UP001259832">
    <property type="component" value="Unassembled WGS sequence"/>
</dbReference>
<feature type="compositionally biased region" description="Low complexity" evidence="2">
    <location>
        <begin position="1"/>
        <end position="18"/>
    </location>
</feature>
<evidence type="ECO:0000259" key="3">
    <source>
        <dbReference type="PROSITE" id="PS50966"/>
    </source>
</evidence>
<gene>
    <name evidence="4" type="ORF">P3T76_001601</name>
</gene>
<dbReference type="GO" id="GO:0008270">
    <property type="term" value="F:zinc ion binding"/>
    <property type="evidence" value="ECO:0007669"/>
    <property type="project" value="UniProtKB-KW"/>
</dbReference>
<proteinExistence type="predicted"/>
<sequence>MSCYSMGSSDDESLSGSRSSDESEFTRELPPPKRPRRNYTLVGMFSSITEALAGMGGGSGNMYSVLYNYGKKGNGQRVFGCKTHRECEKRFRVGFSDDGEGKTVTLEESGEHTTEVLPTAKTGINPLLKRESDDLLRGGAGGQKARKLLGERYAKNVMLDAILPTEKQLTNRKAYLKRKAAGQFDAETDESSFSTQPAEFRHELIVLRSFEHAVDAQDENGAKSFGVVVSSRTCFRNILYAHQGQSTDGVLGGWSLVDFGTYTTHFTRRKYSKTFVPWLYMFVRTESEVAYKGMFLTAKRFARLFFGIDLELKFGSIDCTASIANAFSAVWPDIEILNCYPHLSRKAREKANKLLQEPTFFQSNIWPDIQYMHAARTKEQFEAFAKLFLQYWRDQGEIAYSTWFKKTYLAGVWANWFGVCAIPGVTPSQNAIEAPGHKAVMRHIPTGQYSNRPVLAEVIAKARKLLSTSENYYINRVTRRKIVKAIVFNASKYVVGNNNVHGNIVTRDRVKRQVELEYLSLHQVKVLCTDQLALEMESTFDHAQIDAIREKYMCDCLAFWHTGWLCSHIISAGVLLKDINFDVLIARLPVRKVAGGQRKDRGALEMSRSSSDFFSVDNLVDLFLRFPARPLHWNCLRDFTSDDGTNTEMRAGVITTWAERDGVFVWSVRFSNGENVKVECEDLAQCVNRAFAMGLEVTKTIDL</sequence>
<keyword evidence="1" id="KW-0863">Zinc-finger</keyword>
<evidence type="ECO:0000313" key="4">
    <source>
        <dbReference type="EMBL" id="KAK1947591.1"/>
    </source>
</evidence>
<feature type="domain" description="SWIM-type" evidence="3">
    <location>
        <begin position="543"/>
        <end position="577"/>
    </location>
</feature>
<protein>
    <recommendedName>
        <fullName evidence="3">SWIM-type domain-containing protein</fullName>
    </recommendedName>
</protein>
<keyword evidence="1" id="KW-0479">Metal-binding</keyword>
<reference evidence="4" key="1">
    <citation type="submission" date="2023-08" db="EMBL/GenBank/DDBJ databases">
        <title>Reference Genome Resource for the Citrus Pathogen Phytophthora citrophthora.</title>
        <authorList>
            <person name="Moller H."/>
            <person name="Coetzee B."/>
            <person name="Rose L.J."/>
            <person name="Van Niekerk J.M."/>
        </authorList>
    </citation>
    <scope>NUCLEOTIDE SEQUENCE</scope>
    <source>
        <strain evidence="4">STE-U-9442</strain>
    </source>
</reference>
<evidence type="ECO:0000256" key="2">
    <source>
        <dbReference type="SAM" id="MobiDB-lite"/>
    </source>
</evidence>
<accession>A0AAD9GZN1</accession>
<evidence type="ECO:0000256" key="1">
    <source>
        <dbReference type="PROSITE-ProRule" id="PRU00325"/>
    </source>
</evidence>
<dbReference type="AlphaFoldDB" id="A0AAD9GZN1"/>
<dbReference type="PROSITE" id="PS50966">
    <property type="entry name" value="ZF_SWIM"/>
    <property type="match status" value="1"/>
</dbReference>
<organism evidence="4 5">
    <name type="scientific">Phytophthora citrophthora</name>
    <dbReference type="NCBI Taxonomy" id="4793"/>
    <lineage>
        <taxon>Eukaryota</taxon>
        <taxon>Sar</taxon>
        <taxon>Stramenopiles</taxon>
        <taxon>Oomycota</taxon>
        <taxon>Peronosporomycetes</taxon>
        <taxon>Peronosporales</taxon>
        <taxon>Peronosporaceae</taxon>
        <taxon>Phytophthora</taxon>
    </lineage>
</organism>
<evidence type="ECO:0000313" key="5">
    <source>
        <dbReference type="Proteomes" id="UP001259832"/>
    </source>
</evidence>
<feature type="compositionally biased region" description="Basic and acidic residues" evidence="2">
    <location>
        <begin position="19"/>
        <end position="31"/>
    </location>
</feature>
<keyword evidence="1" id="KW-0862">Zinc</keyword>
<name>A0AAD9GZN1_9STRA</name>
<keyword evidence="5" id="KW-1185">Reference proteome</keyword>
<dbReference type="InterPro" id="IPR007527">
    <property type="entry name" value="Znf_SWIM"/>
</dbReference>
<feature type="region of interest" description="Disordered" evidence="2">
    <location>
        <begin position="1"/>
        <end position="38"/>
    </location>
</feature>
<comment type="caution">
    <text evidence="4">The sequence shown here is derived from an EMBL/GenBank/DDBJ whole genome shotgun (WGS) entry which is preliminary data.</text>
</comment>